<reference evidence="5" key="1">
    <citation type="journal article" date="2019" name="Int. J. Syst. Evol. Microbiol.">
        <title>The Global Catalogue of Microorganisms (GCM) 10K type strain sequencing project: providing services to taxonomists for standard genome sequencing and annotation.</title>
        <authorList>
            <consortium name="The Broad Institute Genomics Platform"/>
            <consortium name="The Broad Institute Genome Sequencing Center for Infectious Disease"/>
            <person name="Wu L."/>
            <person name="Ma J."/>
        </authorList>
    </citation>
    <scope>NUCLEOTIDE SEQUENCE [LARGE SCALE GENOMIC DNA]</scope>
    <source>
        <strain evidence="5">CGMCC 1.18578</strain>
    </source>
</reference>
<sequence>MKGFKRNAFTVLAMFLILALVLSACKDNSNNNDTASSSAPASSKAPASSEAPASSAAASDAPAIDNSKEVKLVGYLLGEAPKGMPEVMMALNEKLKKDINATLEINYIGWGDVASKYPLILASGEDVDFVFAADWNFYVPEANKGSFKELTPELLKQYMPKYSAKQDPAAYNAAKVNGKQFMIPTTTPDRKVGVVVLRKDVMDKAGLTNPTKMSDLEPYFAEVKKDYPDMIPLNLDSQYDLPAPFGALVQEKFAYEGAPRDSGDPSGVGNYTDQEDPSGKILSITDEPVQSAYKYAAGLMKKWYNAGYVNKNPYSNKVRSKDNFCDGKSGVAFGNSIDIQSTLSSCQDKGVDTYIMPVLSPTGHAPSNSWLNDGIAIAANSKNPERALQALDLIMEDQAYVYNAYYGIEGKNYVVTADDKLALPEGVTSADNTYPPDAAGFWFVDKDYFKPSANWTDGYIALNSKVKDYLMPATYLGFSFNSDNVKSEIASLKNVSTQYFLPFAIGAVKDVDKAFDSLASNMKAAGVDKVKTELETQAAAFLASKG</sequence>
<protein>
    <submittedName>
        <fullName evidence="4">DUF3502 domain-containing protein</fullName>
    </submittedName>
</protein>
<organism evidence="4 5">
    <name type="scientific">Cohnella yongneupensis</name>
    <dbReference type="NCBI Taxonomy" id="425006"/>
    <lineage>
        <taxon>Bacteria</taxon>
        <taxon>Bacillati</taxon>
        <taxon>Bacillota</taxon>
        <taxon>Bacilli</taxon>
        <taxon>Bacillales</taxon>
        <taxon>Paenibacillaceae</taxon>
        <taxon>Cohnella</taxon>
    </lineage>
</organism>
<keyword evidence="2" id="KW-0732">Signal</keyword>
<feature type="chain" id="PRO_5045653466" evidence="2">
    <location>
        <begin position="27"/>
        <end position="546"/>
    </location>
</feature>
<name>A0ABW0R1G7_9BACL</name>
<evidence type="ECO:0000313" key="5">
    <source>
        <dbReference type="Proteomes" id="UP001596108"/>
    </source>
</evidence>
<evidence type="ECO:0000256" key="2">
    <source>
        <dbReference type="SAM" id="SignalP"/>
    </source>
</evidence>
<dbReference type="InterPro" id="IPR050490">
    <property type="entry name" value="Bact_solute-bd_prot1"/>
</dbReference>
<dbReference type="InterPro" id="IPR022627">
    <property type="entry name" value="DUF3502"/>
</dbReference>
<dbReference type="PANTHER" id="PTHR43649">
    <property type="entry name" value="ARABINOSE-BINDING PROTEIN-RELATED"/>
    <property type="match status" value="1"/>
</dbReference>
<evidence type="ECO:0000256" key="1">
    <source>
        <dbReference type="SAM" id="MobiDB-lite"/>
    </source>
</evidence>
<dbReference type="Proteomes" id="UP001596108">
    <property type="component" value="Unassembled WGS sequence"/>
</dbReference>
<keyword evidence="5" id="KW-1185">Reference proteome</keyword>
<feature type="signal peptide" evidence="2">
    <location>
        <begin position="1"/>
        <end position="26"/>
    </location>
</feature>
<evidence type="ECO:0000259" key="3">
    <source>
        <dbReference type="Pfam" id="PF12010"/>
    </source>
</evidence>
<feature type="region of interest" description="Disordered" evidence="1">
    <location>
        <begin position="31"/>
        <end position="62"/>
    </location>
</feature>
<dbReference type="Pfam" id="PF12010">
    <property type="entry name" value="DUF3502"/>
    <property type="match status" value="1"/>
</dbReference>
<comment type="caution">
    <text evidence="4">The sequence shown here is derived from an EMBL/GenBank/DDBJ whole genome shotgun (WGS) entry which is preliminary data.</text>
</comment>
<dbReference type="Gene3D" id="3.40.190.10">
    <property type="entry name" value="Periplasmic binding protein-like II"/>
    <property type="match status" value="2"/>
</dbReference>
<dbReference type="PROSITE" id="PS51257">
    <property type="entry name" value="PROKAR_LIPOPROTEIN"/>
    <property type="match status" value="1"/>
</dbReference>
<dbReference type="RefSeq" id="WP_378111594.1">
    <property type="nucleotide sequence ID" value="NZ_JBHSNC010000027.1"/>
</dbReference>
<accession>A0ABW0R1G7</accession>
<gene>
    <name evidence="4" type="ORF">ACFPQ4_09570</name>
</gene>
<proteinExistence type="predicted"/>
<feature type="domain" description="DUF3502" evidence="3">
    <location>
        <begin position="475"/>
        <end position="543"/>
    </location>
</feature>
<dbReference type="EMBL" id="JBHSNC010000027">
    <property type="protein sequence ID" value="MFC5529697.1"/>
    <property type="molecule type" value="Genomic_DNA"/>
</dbReference>
<dbReference type="PANTHER" id="PTHR43649:SF17">
    <property type="entry name" value="ABC TRANSPORTER SOLUTE BINDING PROTEIN-SUGAR TRANSPORT"/>
    <property type="match status" value="1"/>
</dbReference>
<dbReference type="SUPFAM" id="SSF53850">
    <property type="entry name" value="Periplasmic binding protein-like II"/>
    <property type="match status" value="1"/>
</dbReference>
<feature type="region of interest" description="Disordered" evidence="1">
    <location>
        <begin position="257"/>
        <end position="280"/>
    </location>
</feature>
<evidence type="ECO:0000313" key="4">
    <source>
        <dbReference type="EMBL" id="MFC5529697.1"/>
    </source>
</evidence>